<reference evidence="1" key="1">
    <citation type="journal article" date="2020" name="Nature">
        <title>Giant virus diversity and host interactions through global metagenomics.</title>
        <authorList>
            <person name="Schulz F."/>
            <person name="Roux S."/>
            <person name="Paez-Espino D."/>
            <person name="Jungbluth S."/>
            <person name="Walsh D.A."/>
            <person name="Denef V.J."/>
            <person name="McMahon K.D."/>
            <person name="Konstantinidis K.T."/>
            <person name="Eloe-Fadrosh E.A."/>
            <person name="Kyrpides N.C."/>
            <person name="Woyke T."/>
        </authorList>
    </citation>
    <scope>NUCLEOTIDE SEQUENCE</scope>
    <source>
        <strain evidence="1">GVMAG-S-1035124-57</strain>
    </source>
</reference>
<proteinExistence type="predicted"/>
<dbReference type="AlphaFoldDB" id="A0A6C0M2Z0"/>
<name>A0A6C0M2Z0_9ZZZZ</name>
<evidence type="ECO:0000313" key="1">
    <source>
        <dbReference type="EMBL" id="QHU36688.1"/>
    </source>
</evidence>
<dbReference type="EMBL" id="MN740631">
    <property type="protein sequence ID" value="QHU36688.1"/>
    <property type="molecule type" value="Genomic_DNA"/>
</dbReference>
<organism evidence="1">
    <name type="scientific">viral metagenome</name>
    <dbReference type="NCBI Taxonomy" id="1070528"/>
    <lineage>
        <taxon>unclassified sequences</taxon>
        <taxon>metagenomes</taxon>
        <taxon>organismal metagenomes</taxon>
    </lineage>
</organism>
<accession>A0A6C0M2Z0</accession>
<protein>
    <submittedName>
        <fullName evidence="1">Uncharacterized protein</fullName>
    </submittedName>
</protein>
<sequence length="41" mass="4807">MYQIINVSYDILFNYDFYDFNLKIKMIGGRGQRLGATSRAL</sequence>